<dbReference type="GO" id="GO:0005524">
    <property type="term" value="F:ATP binding"/>
    <property type="evidence" value="ECO:0007669"/>
    <property type="project" value="InterPro"/>
</dbReference>
<dbReference type="InterPro" id="IPR027417">
    <property type="entry name" value="P-loop_NTPase"/>
</dbReference>
<dbReference type="AlphaFoldDB" id="A0A2U1L9P1"/>
<evidence type="ECO:0000313" key="2">
    <source>
        <dbReference type="Proteomes" id="UP000245207"/>
    </source>
</evidence>
<reference evidence="1 2" key="1">
    <citation type="journal article" date="2018" name="Mol. Plant">
        <title>The genome of Artemisia annua provides insight into the evolution of Asteraceae family and artemisinin biosynthesis.</title>
        <authorList>
            <person name="Shen Q."/>
            <person name="Zhang L."/>
            <person name="Liao Z."/>
            <person name="Wang S."/>
            <person name="Yan T."/>
            <person name="Shi P."/>
            <person name="Liu M."/>
            <person name="Fu X."/>
            <person name="Pan Q."/>
            <person name="Wang Y."/>
            <person name="Lv Z."/>
            <person name="Lu X."/>
            <person name="Zhang F."/>
            <person name="Jiang W."/>
            <person name="Ma Y."/>
            <person name="Chen M."/>
            <person name="Hao X."/>
            <person name="Li L."/>
            <person name="Tang Y."/>
            <person name="Lv G."/>
            <person name="Zhou Y."/>
            <person name="Sun X."/>
            <person name="Brodelius P.E."/>
            <person name="Rose J.K.C."/>
            <person name="Tang K."/>
        </authorList>
    </citation>
    <scope>NUCLEOTIDE SEQUENCE [LARGE SCALE GENOMIC DNA]</scope>
    <source>
        <strain evidence="2">cv. Huhao1</strain>
        <tissue evidence="1">Leaf</tissue>
    </source>
</reference>
<dbReference type="OrthoDB" id="1705252at2759"/>
<keyword evidence="2" id="KW-1185">Reference proteome</keyword>
<dbReference type="EMBL" id="PKPP01010620">
    <property type="protein sequence ID" value="PWA45718.1"/>
    <property type="molecule type" value="Genomic_DNA"/>
</dbReference>
<sequence>MTKKLNVNAKCFFKRVVRPWLGLKMLDLNDVIVAQLKWEQDRNATKGARAARLNRNKLMREQKRATLLKEKRASSGTASAPRVIVLFDLLASTNVSSLAHGLLSVLSNESNGTPLPAVASSEYRLRAMVGAGTNPLEGAALGMSLLECFAEAGALLTMATTQHGELKTLKYSNDTFENACMEFDEVNLKPTYRILVEGGSERLGYEKDADYYTVYDGWSMFIMHITILPTQNWKMHLKN</sequence>
<gene>
    <name evidence="1" type="ORF">CTI12_AA513460</name>
</gene>
<dbReference type="Proteomes" id="UP000245207">
    <property type="component" value="Unassembled WGS sequence"/>
</dbReference>
<evidence type="ECO:0000313" key="1">
    <source>
        <dbReference type="EMBL" id="PWA45718.1"/>
    </source>
</evidence>
<dbReference type="Gene3D" id="3.40.50.300">
    <property type="entry name" value="P-loop containing nucleotide triphosphate hydrolases"/>
    <property type="match status" value="1"/>
</dbReference>
<dbReference type="InterPro" id="IPR045076">
    <property type="entry name" value="MutS"/>
</dbReference>
<dbReference type="PANTHER" id="PTHR48466:SF2">
    <property type="entry name" value="OS10G0509000 PROTEIN"/>
    <property type="match status" value="1"/>
</dbReference>
<name>A0A2U1L9P1_ARTAN</name>
<proteinExistence type="predicted"/>
<organism evidence="1 2">
    <name type="scientific">Artemisia annua</name>
    <name type="common">Sweet wormwood</name>
    <dbReference type="NCBI Taxonomy" id="35608"/>
    <lineage>
        <taxon>Eukaryota</taxon>
        <taxon>Viridiplantae</taxon>
        <taxon>Streptophyta</taxon>
        <taxon>Embryophyta</taxon>
        <taxon>Tracheophyta</taxon>
        <taxon>Spermatophyta</taxon>
        <taxon>Magnoliopsida</taxon>
        <taxon>eudicotyledons</taxon>
        <taxon>Gunneridae</taxon>
        <taxon>Pentapetalae</taxon>
        <taxon>asterids</taxon>
        <taxon>campanulids</taxon>
        <taxon>Asterales</taxon>
        <taxon>Asteraceae</taxon>
        <taxon>Asteroideae</taxon>
        <taxon>Anthemideae</taxon>
        <taxon>Artemisiinae</taxon>
        <taxon>Artemisia</taxon>
    </lineage>
</organism>
<comment type="caution">
    <text evidence="1">The sequence shown here is derived from an EMBL/GenBank/DDBJ whole genome shotgun (WGS) entry which is preliminary data.</text>
</comment>
<dbReference type="GO" id="GO:0140664">
    <property type="term" value="F:ATP-dependent DNA damage sensor activity"/>
    <property type="evidence" value="ECO:0007669"/>
    <property type="project" value="InterPro"/>
</dbReference>
<protein>
    <submittedName>
        <fullName evidence="1">DNA mismatch repair protein MutS, core</fullName>
    </submittedName>
</protein>
<dbReference type="PANTHER" id="PTHR48466">
    <property type="entry name" value="OS10G0509000 PROTEIN-RELATED"/>
    <property type="match status" value="1"/>
</dbReference>
<dbReference type="GO" id="GO:0030983">
    <property type="term" value="F:mismatched DNA binding"/>
    <property type="evidence" value="ECO:0007669"/>
    <property type="project" value="InterPro"/>
</dbReference>
<dbReference type="GO" id="GO:0006298">
    <property type="term" value="P:mismatch repair"/>
    <property type="evidence" value="ECO:0007669"/>
    <property type="project" value="InterPro"/>
</dbReference>
<accession>A0A2U1L9P1</accession>